<dbReference type="Pfam" id="PF18701">
    <property type="entry name" value="DUF5641"/>
    <property type="match status" value="1"/>
</dbReference>
<dbReference type="EMBL" id="BPLQ01004187">
    <property type="protein sequence ID" value="GIY06260.1"/>
    <property type="molecule type" value="Genomic_DNA"/>
</dbReference>
<dbReference type="AlphaFoldDB" id="A0AAV4QDZ1"/>
<feature type="domain" description="DUF5641" evidence="1">
    <location>
        <begin position="40"/>
        <end position="93"/>
    </location>
</feature>
<dbReference type="InterPro" id="IPR040676">
    <property type="entry name" value="DUF5641"/>
</dbReference>
<protein>
    <recommendedName>
        <fullName evidence="1">DUF5641 domain-containing protein</fullName>
    </recommendedName>
</protein>
<proteinExistence type="predicted"/>
<evidence type="ECO:0000259" key="1">
    <source>
        <dbReference type="Pfam" id="PF18701"/>
    </source>
</evidence>
<name>A0AAV4QDZ1_9ARAC</name>
<evidence type="ECO:0000313" key="2">
    <source>
        <dbReference type="EMBL" id="GIY06260.1"/>
    </source>
</evidence>
<keyword evidence="3" id="KW-1185">Reference proteome</keyword>
<sequence length="115" mass="13634">MFNKYYFTFRKLSLLPDEPANTFSCVRYPIELDGKLFKTSVRFFWKSWRREYLHSLQQRTKWRKSEENLQVGDPVMIKESNLPSATWPLARIPARISVYGCSQSEPPKDCSNAMF</sequence>
<dbReference type="PANTHER" id="PTHR47331:SF1">
    <property type="entry name" value="GAG-LIKE PROTEIN"/>
    <property type="match status" value="1"/>
</dbReference>
<accession>A0AAV4QDZ1</accession>
<gene>
    <name evidence="2" type="ORF">CDAR_167391</name>
</gene>
<organism evidence="2 3">
    <name type="scientific">Caerostris darwini</name>
    <dbReference type="NCBI Taxonomy" id="1538125"/>
    <lineage>
        <taxon>Eukaryota</taxon>
        <taxon>Metazoa</taxon>
        <taxon>Ecdysozoa</taxon>
        <taxon>Arthropoda</taxon>
        <taxon>Chelicerata</taxon>
        <taxon>Arachnida</taxon>
        <taxon>Araneae</taxon>
        <taxon>Araneomorphae</taxon>
        <taxon>Entelegynae</taxon>
        <taxon>Araneoidea</taxon>
        <taxon>Araneidae</taxon>
        <taxon>Caerostris</taxon>
    </lineage>
</organism>
<evidence type="ECO:0000313" key="3">
    <source>
        <dbReference type="Proteomes" id="UP001054837"/>
    </source>
</evidence>
<comment type="caution">
    <text evidence="2">The sequence shown here is derived from an EMBL/GenBank/DDBJ whole genome shotgun (WGS) entry which is preliminary data.</text>
</comment>
<dbReference type="PANTHER" id="PTHR47331">
    <property type="entry name" value="PHD-TYPE DOMAIN-CONTAINING PROTEIN"/>
    <property type="match status" value="1"/>
</dbReference>
<dbReference type="Proteomes" id="UP001054837">
    <property type="component" value="Unassembled WGS sequence"/>
</dbReference>
<reference evidence="2 3" key="1">
    <citation type="submission" date="2021-06" db="EMBL/GenBank/DDBJ databases">
        <title>Caerostris darwini draft genome.</title>
        <authorList>
            <person name="Kono N."/>
            <person name="Arakawa K."/>
        </authorList>
    </citation>
    <scope>NUCLEOTIDE SEQUENCE [LARGE SCALE GENOMIC DNA]</scope>
</reference>